<evidence type="ECO:0000256" key="2">
    <source>
        <dbReference type="SAM" id="SignalP"/>
    </source>
</evidence>
<evidence type="ECO:0000313" key="4">
    <source>
        <dbReference type="Proteomes" id="UP000759103"/>
    </source>
</evidence>
<keyword evidence="4" id="KW-1185">Reference proteome</keyword>
<dbReference type="Proteomes" id="UP000759103">
    <property type="component" value="Unassembled WGS sequence"/>
</dbReference>
<organism evidence="3 4">
    <name type="scientific">Sphingomonas citri</name>
    <dbReference type="NCBI Taxonomy" id="2862499"/>
    <lineage>
        <taxon>Bacteria</taxon>
        <taxon>Pseudomonadati</taxon>
        <taxon>Pseudomonadota</taxon>
        <taxon>Alphaproteobacteria</taxon>
        <taxon>Sphingomonadales</taxon>
        <taxon>Sphingomonadaceae</taxon>
        <taxon>Sphingomonas</taxon>
    </lineage>
</organism>
<name>A0ABS7BPA8_9SPHN</name>
<evidence type="ECO:0000313" key="3">
    <source>
        <dbReference type="EMBL" id="MBW6531448.1"/>
    </source>
</evidence>
<evidence type="ECO:0000256" key="1">
    <source>
        <dbReference type="SAM" id="MobiDB-lite"/>
    </source>
</evidence>
<dbReference type="SUPFAM" id="SSF56925">
    <property type="entry name" value="OMPA-like"/>
    <property type="match status" value="1"/>
</dbReference>
<feature type="region of interest" description="Disordered" evidence="1">
    <location>
        <begin position="27"/>
        <end position="47"/>
    </location>
</feature>
<feature type="chain" id="PRO_5045246757" evidence="2">
    <location>
        <begin position="23"/>
        <end position="208"/>
    </location>
</feature>
<dbReference type="RefSeq" id="WP_219748826.1">
    <property type="nucleotide sequence ID" value="NZ_JAHXZN010000003.1"/>
</dbReference>
<dbReference type="InterPro" id="IPR011250">
    <property type="entry name" value="OMP/PagP_B-barrel"/>
</dbReference>
<protein>
    <submittedName>
        <fullName evidence="3">Opacity protein</fullName>
    </submittedName>
</protein>
<feature type="compositionally biased region" description="Low complexity" evidence="1">
    <location>
        <begin position="27"/>
        <end position="37"/>
    </location>
</feature>
<accession>A0ABS7BPA8</accession>
<feature type="signal peptide" evidence="2">
    <location>
        <begin position="1"/>
        <end position="22"/>
    </location>
</feature>
<reference evidence="3 4" key="1">
    <citation type="submission" date="2021-07" db="EMBL/GenBank/DDBJ databases">
        <title>Sphingomonas sp.</title>
        <authorList>
            <person name="Feng G."/>
            <person name="Li J."/>
            <person name="Pan M."/>
        </authorList>
    </citation>
    <scope>NUCLEOTIDE SEQUENCE [LARGE SCALE GENOMIC DNA]</scope>
    <source>
        <strain evidence="3 4">RRHST34</strain>
    </source>
</reference>
<sequence>MRKLVLAAVAASAAFVATPSLAQDATATDTSAPTSAPVDSSTAQAPDGSKAFGFEPYVAVRGGWEEFQTDSVAGAPNRNKLNGSLVEGLVGANVPLGAFFVGAEGNVAKGISGDIDWQYGAAGRFGLRAGESGLIYGKVGYQWVNFDKRVNTDRDFHDVTYGIGFEVGPKEIGLGGLTGNSGIRLRGEVSTFGWTNSFRPTLGIVAHF</sequence>
<keyword evidence="2" id="KW-0732">Signal</keyword>
<comment type="caution">
    <text evidence="3">The sequence shown here is derived from an EMBL/GenBank/DDBJ whole genome shotgun (WGS) entry which is preliminary data.</text>
</comment>
<dbReference type="EMBL" id="JAHXZN010000003">
    <property type="protein sequence ID" value="MBW6531448.1"/>
    <property type="molecule type" value="Genomic_DNA"/>
</dbReference>
<proteinExistence type="predicted"/>
<gene>
    <name evidence="3" type="ORF">KZ820_11950</name>
</gene>